<proteinExistence type="predicted"/>
<reference evidence="1 2" key="1">
    <citation type="submission" date="2018-09" db="EMBL/GenBank/DDBJ databases">
        <title>Murine metabolic-syndrome-specific gut microbial biobank.</title>
        <authorList>
            <person name="Liu C."/>
        </authorList>
    </citation>
    <scope>NUCLEOTIDE SEQUENCE [LARGE SCALE GENOMIC DNA]</scope>
    <source>
        <strain evidence="1 2">0.1xD8-82</strain>
    </source>
</reference>
<accession>A0A3A9AL17</accession>
<dbReference type="OrthoDB" id="1957609at2"/>
<evidence type="ECO:0000313" key="1">
    <source>
        <dbReference type="EMBL" id="RKI88203.1"/>
    </source>
</evidence>
<dbReference type="AlphaFoldDB" id="A0A3A9AL17"/>
<evidence type="ECO:0000313" key="2">
    <source>
        <dbReference type="Proteomes" id="UP000280696"/>
    </source>
</evidence>
<comment type="caution">
    <text evidence="1">The sequence shown here is derived from an EMBL/GenBank/DDBJ whole genome shotgun (WGS) entry which is preliminary data.</text>
</comment>
<gene>
    <name evidence="1" type="ORF">D7V94_19695</name>
</gene>
<protein>
    <submittedName>
        <fullName evidence="1">Uncharacterized protein</fullName>
    </submittedName>
</protein>
<keyword evidence="2" id="KW-1185">Reference proteome</keyword>
<organism evidence="1 2">
    <name type="scientific">Parablautia intestinalis</name>
    <dbReference type="NCBI Taxonomy" id="2320100"/>
    <lineage>
        <taxon>Bacteria</taxon>
        <taxon>Bacillati</taxon>
        <taxon>Bacillota</taxon>
        <taxon>Clostridia</taxon>
        <taxon>Lachnospirales</taxon>
        <taxon>Lachnospiraceae</taxon>
        <taxon>Parablautia</taxon>
    </lineage>
</organism>
<dbReference type="Proteomes" id="UP000280696">
    <property type="component" value="Unassembled WGS sequence"/>
</dbReference>
<name>A0A3A9AL17_9FIRM</name>
<dbReference type="EMBL" id="RAYQ01000030">
    <property type="protein sequence ID" value="RKI88203.1"/>
    <property type="molecule type" value="Genomic_DNA"/>
</dbReference>
<dbReference type="RefSeq" id="WP_120472018.1">
    <property type="nucleotide sequence ID" value="NZ_RAYQ01000030.1"/>
</dbReference>
<sequence>MVRRCIYCGTETDLSKSDIIPDALTNGKIINPNVCRVAHNNKFSDMFEDEVISKLAFITNELDIKSSKGNQYARYAANVIVDGTEYTTKMNADTDLFNKKIMRSVDGKSLIGPMDKIKKMKGIDYGKVTETDINQIEIEKKVSIDMGVFFGQKIHRLAAKIAFEWYCLNNNVTSKLSAFESVIEFIITGEGTDPVQIIGKEDIYGLINQMSDLGNHSLFSYVAGDGSVNVLVSLFGIVIYNVRICDSIIPECPYNAMFLTINLDAKKTGFKSVSKKALEQELQKGFQQVGMFNGFQVMCPCNINDNSMTCKMLYFLSSVYDANLPFNDESAEELIVVIKKHLNKVLNISALTIRGLKRFVNEHKGNIEKGIVFNPYGTNMKAIFTFYLIFATGIAENQIHSFEDLSEFVRTKFAGKEIAISEELCNILQKEMMESEHYSDIIKEGAKSIEEMRFD</sequence>